<feature type="transmembrane region" description="Helical" evidence="9">
    <location>
        <begin position="114"/>
        <end position="135"/>
    </location>
</feature>
<evidence type="ECO:0000256" key="4">
    <source>
        <dbReference type="ARBA" id="ARBA00022692"/>
    </source>
</evidence>
<name>A0AAE4YES9_9RHOB</name>
<dbReference type="GO" id="GO:0017038">
    <property type="term" value="P:protein import"/>
    <property type="evidence" value="ECO:0007669"/>
    <property type="project" value="TreeGrafter"/>
</dbReference>
<evidence type="ECO:0000313" key="12">
    <source>
        <dbReference type="Proteomes" id="UP001193501"/>
    </source>
</evidence>
<gene>
    <name evidence="11" type="ORF">GV832_14570</name>
</gene>
<dbReference type="PANTHER" id="PTHR30625:SF15">
    <property type="entry name" value="BIOPOLYMER TRANSPORT PROTEIN EXBB"/>
    <property type="match status" value="1"/>
</dbReference>
<accession>A0AAE4YES9</accession>
<proteinExistence type="inferred from homology"/>
<keyword evidence="6 9" id="KW-1133">Transmembrane helix</keyword>
<dbReference type="RefSeq" id="WP_168775622.1">
    <property type="nucleotide sequence ID" value="NZ_JAABNR010000013.1"/>
</dbReference>
<dbReference type="InterPro" id="IPR050790">
    <property type="entry name" value="ExbB/TolQ_transport"/>
</dbReference>
<evidence type="ECO:0000256" key="5">
    <source>
        <dbReference type="ARBA" id="ARBA00022927"/>
    </source>
</evidence>
<comment type="subcellular location">
    <subcellularLocation>
        <location evidence="1">Cell membrane</location>
        <topology evidence="1">Multi-pass membrane protein</topology>
    </subcellularLocation>
    <subcellularLocation>
        <location evidence="8">Membrane</location>
        <topology evidence="8">Multi-pass membrane protein</topology>
    </subcellularLocation>
</comment>
<comment type="similarity">
    <text evidence="8">Belongs to the exbB/tolQ family.</text>
</comment>
<comment type="caution">
    <text evidence="11">The sequence shown here is derived from an EMBL/GenBank/DDBJ whole genome shotgun (WGS) entry which is preliminary data.</text>
</comment>
<reference evidence="11" key="1">
    <citation type="submission" date="2020-01" db="EMBL/GenBank/DDBJ databases">
        <authorList>
            <person name="Chen W.-M."/>
        </authorList>
    </citation>
    <scope>NUCLEOTIDE SEQUENCE</scope>
    <source>
        <strain evidence="11">CYK-10</strain>
    </source>
</reference>
<evidence type="ECO:0000259" key="10">
    <source>
        <dbReference type="Pfam" id="PF01618"/>
    </source>
</evidence>
<evidence type="ECO:0000256" key="7">
    <source>
        <dbReference type="ARBA" id="ARBA00023136"/>
    </source>
</evidence>
<evidence type="ECO:0000256" key="8">
    <source>
        <dbReference type="RuleBase" id="RU004057"/>
    </source>
</evidence>
<organism evidence="11 12">
    <name type="scientific">Stagnihabitans tardus</name>
    <dbReference type="NCBI Taxonomy" id="2699202"/>
    <lineage>
        <taxon>Bacteria</taxon>
        <taxon>Pseudomonadati</taxon>
        <taxon>Pseudomonadota</taxon>
        <taxon>Alphaproteobacteria</taxon>
        <taxon>Rhodobacterales</taxon>
        <taxon>Paracoccaceae</taxon>
        <taxon>Stagnihabitans</taxon>
    </lineage>
</organism>
<keyword evidence="3" id="KW-1003">Cell membrane</keyword>
<evidence type="ECO:0000256" key="6">
    <source>
        <dbReference type="ARBA" id="ARBA00022989"/>
    </source>
</evidence>
<keyword evidence="2 8" id="KW-0813">Transport</keyword>
<feature type="transmembrane region" description="Helical" evidence="9">
    <location>
        <begin position="12"/>
        <end position="31"/>
    </location>
</feature>
<keyword evidence="4 9" id="KW-0812">Transmembrane</keyword>
<dbReference type="PANTHER" id="PTHR30625">
    <property type="entry name" value="PROTEIN TOLQ"/>
    <property type="match status" value="1"/>
</dbReference>
<feature type="domain" description="MotA/TolQ/ExbB proton channel" evidence="10">
    <location>
        <begin position="71"/>
        <end position="193"/>
    </location>
</feature>
<evidence type="ECO:0000256" key="9">
    <source>
        <dbReference type="SAM" id="Phobius"/>
    </source>
</evidence>
<dbReference type="GO" id="GO:0005886">
    <property type="term" value="C:plasma membrane"/>
    <property type="evidence" value="ECO:0007669"/>
    <property type="project" value="UniProtKB-SubCell"/>
</dbReference>
<dbReference type="Proteomes" id="UP001193501">
    <property type="component" value="Unassembled WGS sequence"/>
</dbReference>
<evidence type="ECO:0000256" key="3">
    <source>
        <dbReference type="ARBA" id="ARBA00022475"/>
    </source>
</evidence>
<protein>
    <submittedName>
        <fullName evidence="11">MotA/TolQ/ExbB proton channel family protein</fullName>
    </submittedName>
</protein>
<dbReference type="AlphaFoldDB" id="A0AAE4YES9"/>
<dbReference type="EMBL" id="JAABNR010000013">
    <property type="protein sequence ID" value="NBZ88814.1"/>
    <property type="molecule type" value="Genomic_DNA"/>
</dbReference>
<dbReference type="InterPro" id="IPR002898">
    <property type="entry name" value="MotA_ExbB_proton_chnl"/>
</dbReference>
<keyword evidence="12" id="KW-1185">Reference proteome</keyword>
<keyword evidence="5 8" id="KW-0653">Protein transport</keyword>
<dbReference type="Pfam" id="PF01618">
    <property type="entry name" value="MotA_ExbB"/>
    <property type="match status" value="1"/>
</dbReference>
<evidence type="ECO:0000313" key="11">
    <source>
        <dbReference type="EMBL" id="NBZ88814.1"/>
    </source>
</evidence>
<sequence length="206" mass="20894">MEVLAHIPAAAWPVLILLGSMSALSLALILAKILQLAPVTGGAAAREAAIQRFLKAGPEAVQVAASLPGKAPADRVLAVTMQALAEGLPIQAVEAEATRAGNEEVASMSSWLRLLDLISMVAPLLGLLGTVLGMIKSFQDLSAAQGSANASVLAGGIWEALITTAAGLLVAIPAAVAASLLTARVETAALRIESATGRLIALAQRR</sequence>
<keyword evidence="7 9" id="KW-0472">Membrane</keyword>
<evidence type="ECO:0000256" key="1">
    <source>
        <dbReference type="ARBA" id="ARBA00004651"/>
    </source>
</evidence>
<feature type="transmembrane region" description="Helical" evidence="9">
    <location>
        <begin position="155"/>
        <end position="181"/>
    </location>
</feature>
<evidence type="ECO:0000256" key="2">
    <source>
        <dbReference type="ARBA" id="ARBA00022448"/>
    </source>
</evidence>